<reference evidence="9" key="1">
    <citation type="submission" date="2025-08" db="UniProtKB">
        <authorList>
            <consortium name="RefSeq"/>
        </authorList>
    </citation>
    <scope>IDENTIFICATION</scope>
</reference>
<evidence type="ECO:0000256" key="7">
    <source>
        <dbReference type="SAM" id="Phobius"/>
    </source>
</evidence>
<dbReference type="Proteomes" id="UP001652628">
    <property type="component" value="Chromosome 2R"/>
</dbReference>
<feature type="transmembrane region" description="Helical" evidence="7">
    <location>
        <begin position="47"/>
        <end position="75"/>
    </location>
</feature>
<keyword evidence="8" id="KW-1185">Reference proteome</keyword>
<dbReference type="RefSeq" id="XP_070850874.1">
    <property type="nucleotide sequence ID" value="XM_070994773.1"/>
</dbReference>
<feature type="transmembrane region" description="Helical" evidence="7">
    <location>
        <begin position="145"/>
        <end position="164"/>
    </location>
</feature>
<sequence length="256" mass="29732">MVDLVKWCLYVSYFYGRYTGVINFEIDLKTATETMQLAMGLILSRKYFTIIMALGVWSIITLTAIINVIITQYYIAIANIRGRYMLLNKELEAILTEAKSLTPNRRGVFMTKCCCLADRLDKIAQTQSELQDLTDRLSNTYELQLLCMAVTYYLNAVGSVYMMFSVGKYKNLIEDWPPIVILLGALYFLLFFLDNWVTMNNSFHLVDVHAELVKLMEQRTLFSPGLDNRLEKTFESFELNLARSPFKLRMIYRISE</sequence>
<proteinExistence type="predicted"/>
<evidence type="ECO:0000256" key="4">
    <source>
        <dbReference type="ARBA" id="ARBA00022989"/>
    </source>
</evidence>
<evidence type="ECO:0000313" key="8">
    <source>
        <dbReference type="Proteomes" id="UP001652628"/>
    </source>
</evidence>
<evidence type="ECO:0000256" key="6">
    <source>
        <dbReference type="SAM" id="Coils"/>
    </source>
</evidence>
<comment type="subcellular location">
    <subcellularLocation>
        <location evidence="1">Cell membrane</location>
        <topology evidence="1">Multi-pass membrane protein</topology>
    </subcellularLocation>
</comment>
<evidence type="ECO:0000313" key="9">
    <source>
        <dbReference type="RefSeq" id="XP_070850874.1"/>
    </source>
</evidence>
<name>A0ABM4TLN0_DROSZ</name>
<dbReference type="InterPro" id="IPR013604">
    <property type="entry name" value="7TM_chemorcpt"/>
</dbReference>
<evidence type="ECO:0000256" key="3">
    <source>
        <dbReference type="ARBA" id="ARBA00022692"/>
    </source>
</evidence>
<protein>
    <submittedName>
        <fullName evidence="9">Gustatory receptor 59d</fullName>
    </submittedName>
</protein>
<evidence type="ECO:0000256" key="5">
    <source>
        <dbReference type="ARBA" id="ARBA00023136"/>
    </source>
</evidence>
<keyword evidence="6" id="KW-0175">Coiled coil</keyword>
<dbReference type="GeneID" id="108018456"/>
<feature type="coiled-coil region" evidence="6">
    <location>
        <begin position="116"/>
        <end position="143"/>
    </location>
</feature>
<organism evidence="8 9">
    <name type="scientific">Drosophila suzukii</name>
    <name type="common">Spotted-wing drosophila fruit fly</name>
    <dbReference type="NCBI Taxonomy" id="28584"/>
    <lineage>
        <taxon>Eukaryota</taxon>
        <taxon>Metazoa</taxon>
        <taxon>Ecdysozoa</taxon>
        <taxon>Arthropoda</taxon>
        <taxon>Hexapoda</taxon>
        <taxon>Insecta</taxon>
        <taxon>Pterygota</taxon>
        <taxon>Neoptera</taxon>
        <taxon>Endopterygota</taxon>
        <taxon>Diptera</taxon>
        <taxon>Brachycera</taxon>
        <taxon>Muscomorpha</taxon>
        <taxon>Ephydroidea</taxon>
        <taxon>Drosophilidae</taxon>
        <taxon>Drosophila</taxon>
        <taxon>Sophophora</taxon>
    </lineage>
</organism>
<keyword evidence="2" id="KW-1003">Cell membrane</keyword>
<evidence type="ECO:0000256" key="1">
    <source>
        <dbReference type="ARBA" id="ARBA00004651"/>
    </source>
</evidence>
<accession>A0ABM4TLN0</accession>
<keyword evidence="4 7" id="KW-1133">Transmembrane helix</keyword>
<dbReference type="Pfam" id="PF08395">
    <property type="entry name" value="7tm_7"/>
    <property type="match status" value="1"/>
</dbReference>
<keyword evidence="3 7" id="KW-0812">Transmembrane</keyword>
<gene>
    <name evidence="9" type="primary">LOC108018456</name>
</gene>
<evidence type="ECO:0000256" key="2">
    <source>
        <dbReference type="ARBA" id="ARBA00022475"/>
    </source>
</evidence>
<keyword evidence="5 7" id="KW-0472">Membrane</keyword>
<keyword evidence="9" id="KW-0675">Receptor</keyword>
<feature type="transmembrane region" description="Helical" evidence="7">
    <location>
        <begin position="176"/>
        <end position="193"/>
    </location>
</feature>